<organism evidence="1">
    <name type="scientific">Brassica napus</name>
    <name type="common">Rape</name>
    <dbReference type="NCBI Taxonomy" id="3708"/>
    <lineage>
        <taxon>Eukaryota</taxon>
        <taxon>Viridiplantae</taxon>
        <taxon>Streptophyta</taxon>
        <taxon>Embryophyta</taxon>
        <taxon>Tracheophyta</taxon>
        <taxon>Spermatophyta</taxon>
        <taxon>Magnoliopsida</taxon>
        <taxon>eudicotyledons</taxon>
        <taxon>Gunneridae</taxon>
        <taxon>Pentapetalae</taxon>
        <taxon>rosids</taxon>
        <taxon>malvids</taxon>
        <taxon>Brassicales</taxon>
        <taxon>Brassicaceae</taxon>
        <taxon>Brassiceae</taxon>
        <taxon>Brassica</taxon>
    </lineage>
</organism>
<protein>
    <submittedName>
        <fullName evidence="1">(rape) hypothetical protein</fullName>
    </submittedName>
</protein>
<dbReference type="Proteomes" id="UP001295469">
    <property type="component" value="Chromosome A05"/>
</dbReference>
<evidence type="ECO:0000313" key="1">
    <source>
        <dbReference type="EMBL" id="CAF2101895.1"/>
    </source>
</evidence>
<accession>A0A816TWU6</accession>
<name>A0A816TWU6_BRANA</name>
<dbReference type="EMBL" id="HG994359">
    <property type="protein sequence ID" value="CAF2101895.1"/>
    <property type="molecule type" value="Genomic_DNA"/>
</dbReference>
<sequence length="188" mass="21351">MASTKFQPIISTFPWIFYVSSIYPDGLFVHKDMRIEELLNVSHEGTDFSITRWHALYQGFNLNQVSFATEGLKDAQQPNMDLMGVSSKIQEKLGSSNDFPDDLHDDYCMSLRLLKLTWETSPKWMECLFLSNAIIKLITMRTLSCPRTNRADWSSTCSSSCYSAEDELGLPAVQSYSLGNRSYALFVG</sequence>
<proteinExistence type="predicted"/>
<gene>
    <name evidence="1" type="ORF">DARMORV10_A05P36790.1</name>
</gene>
<reference evidence="1" key="1">
    <citation type="submission" date="2021-01" db="EMBL/GenBank/DDBJ databases">
        <authorList>
            <consortium name="Genoscope - CEA"/>
            <person name="William W."/>
        </authorList>
    </citation>
    <scope>NUCLEOTIDE SEQUENCE</scope>
</reference>
<dbReference type="AlphaFoldDB" id="A0A816TWU6"/>